<feature type="binding site" evidence="5">
    <location>
        <position position="332"/>
    </location>
    <ligand>
        <name>Mg(2+)</name>
        <dbReference type="ChEBI" id="CHEBI:18420"/>
        <label>1</label>
    </ligand>
</feature>
<dbReference type="GO" id="GO:0046872">
    <property type="term" value="F:metal ion binding"/>
    <property type="evidence" value="ECO:0007669"/>
    <property type="project" value="UniProtKB-KW"/>
</dbReference>
<feature type="binding site" evidence="5">
    <location>
        <position position="222"/>
    </location>
    <ligand>
        <name>Mg(2+)</name>
        <dbReference type="ChEBI" id="CHEBI:18420"/>
        <label>1</label>
    </ligand>
</feature>
<evidence type="ECO:0000256" key="3">
    <source>
        <dbReference type="ARBA" id="ARBA00022801"/>
    </source>
</evidence>
<evidence type="ECO:0000256" key="4">
    <source>
        <dbReference type="ARBA" id="ARBA00022842"/>
    </source>
</evidence>
<feature type="site" description="Transition state stabilizer" evidence="6">
    <location>
        <position position="334"/>
    </location>
</feature>
<dbReference type="InterPro" id="IPR005135">
    <property type="entry name" value="Endo/exonuclease/phosphatase"/>
</dbReference>
<evidence type="ECO:0000313" key="9">
    <source>
        <dbReference type="EMBL" id="KAF9441165.1"/>
    </source>
</evidence>
<feature type="region of interest" description="Disordered" evidence="7">
    <location>
        <begin position="1"/>
        <end position="46"/>
    </location>
</feature>
<feature type="non-terminal residue" evidence="9">
    <location>
        <position position="629"/>
    </location>
</feature>
<dbReference type="InterPro" id="IPR036691">
    <property type="entry name" value="Endo/exonu/phosph_ase_sf"/>
</dbReference>
<evidence type="ECO:0000259" key="8">
    <source>
        <dbReference type="Pfam" id="PF03372"/>
    </source>
</evidence>
<comment type="similarity">
    <text evidence="1">Belongs to the DNA repair enzymes AP/ExoA family.</text>
</comment>
<dbReference type="OrthoDB" id="2671967at2759"/>
<dbReference type="SUPFAM" id="SSF56219">
    <property type="entry name" value="DNase I-like"/>
    <property type="match status" value="1"/>
</dbReference>
<keyword evidence="3" id="KW-0378">Hydrolase</keyword>
<evidence type="ECO:0000256" key="2">
    <source>
        <dbReference type="ARBA" id="ARBA00022723"/>
    </source>
</evidence>
<dbReference type="Pfam" id="PF03372">
    <property type="entry name" value="Exo_endo_phos"/>
    <property type="match status" value="1"/>
</dbReference>
<name>A0A9P5WZG1_9AGAR</name>
<feature type="compositionally biased region" description="Polar residues" evidence="7">
    <location>
        <begin position="1"/>
        <end position="11"/>
    </location>
</feature>
<keyword evidence="5" id="KW-0464">Manganese</keyword>
<evidence type="ECO:0000256" key="5">
    <source>
        <dbReference type="PIRSR" id="PIRSR604808-2"/>
    </source>
</evidence>
<keyword evidence="2 5" id="KW-0479">Metal-binding</keyword>
<feature type="binding site" evidence="5">
    <location>
        <position position="195"/>
    </location>
    <ligand>
        <name>Mg(2+)</name>
        <dbReference type="ChEBI" id="CHEBI:18420"/>
        <label>1</label>
    </ligand>
</feature>
<reference evidence="9" key="1">
    <citation type="submission" date="2020-11" db="EMBL/GenBank/DDBJ databases">
        <authorList>
            <consortium name="DOE Joint Genome Institute"/>
            <person name="Ahrendt S."/>
            <person name="Riley R."/>
            <person name="Andreopoulos W."/>
            <person name="Labutti K."/>
            <person name="Pangilinan J."/>
            <person name="Ruiz-Duenas F.J."/>
            <person name="Barrasa J.M."/>
            <person name="Sanchez-Garcia M."/>
            <person name="Camarero S."/>
            <person name="Miyauchi S."/>
            <person name="Serrano A."/>
            <person name="Linde D."/>
            <person name="Babiker R."/>
            <person name="Drula E."/>
            <person name="Ayuso-Fernandez I."/>
            <person name="Pacheco R."/>
            <person name="Padilla G."/>
            <person name="Ferreira P."/>
            <person name="Barriuso J."/>
            <person name="Kellner H."/>
            <person name="Castanera R."/>
            <person name="Alfaro M."/>
            <person name="Ramirez L."/>
            <person name="Pisabarro A.G."/>
            <person name="Kuo A."/>
            <person name="Tritt A."/>
            <person name="Lipzen A."/>
            <person name="He G."/>
            <person name="Yan M."/>
            <person name="Ng V."/>
            <person name="Cullen D."/>
            <person name="Martin F."/>
            <person name="Rosso M.-N."/>
            <person name="Henrissat B."/>
            <person name="Hibbett D."/>
            <person name="Martinez A.T."/>
            <person name="Grigoriev I.V."/>
        </authorList>
    </citation>
    <scope>NUCLEOTIDE SEQUENCE</scope>
    <source>
        <strain evidence="9">MF-IS2</strain>
    </source>
</reference>
<feature type="compositionally biased region" description="Polar residues" evidence="7">
    <location>
        <begin position="19"/>
        <end position="46"/>
    </location>
</feature>
<comment type="cofactor">
    <cofactor evidence="5">
        <name>Mg(2+)</name>
        <dbReference type="ChEBI" id="CHEBI:18420"/>
    </cofactor>
    <cofactor evidence="5">
        <name>Mn(2+)</name>
        <dbReference type="ChEBI" id="CHEBI:29035"/>
    </cofactor>
    <text evidence="5">Probably binds two magnesium or manganese ions per subunit.</text>
</comment>
<protein>
    <submittedName>
        <fullName evidence="9">DNase I-like protein</fullName>
    </submittedName>
</protein>
<evidence type="ECO:0000313" key="10">
    <source>
        <dbReference type="Proteomes" id="UP000807342"/>
    </source>
</evidence>
<proteinExistence type="inferred from homology"/>
<evidence type="ECO:0000256" key="6">
    <source>
        <dbReference type="PIRSR" id="PIRSR604808-3"/>
    </source>
</evidence>
<accession>A0A9P5WZG1</accession>
<organism evidence="9 10">
    <name type="scientific">Macrolepiota fuliginosa MF-IS2</name>
    <dbReference type="NCBI Taxonomy" id="1400762"/>
    <lineage>
        <taxon>Eukaryota</taxon>
        <taxon>Fungi</taxon>
        <taxon>Dikarya</taxon>
        <taxon>Basidiomycota</taxon>
        <taxon>Agaricomycotina</taxon>
        <taxon>Agaricomycetes</taxon>
        <taxon>Agaricomycetidae</taxon>
        <taxon>Agaricales</taxon>
        <taxon>Agaricineae</taxon>
        <taxon>Agaricaceae</taxon>
        <taxon>Macrolepiota</taxon>
    </lineage>
</organism>
<dbReference type="InterPro" id="IPR004808">
    <property type="entry name" value="AP_endonuc_1"/>
</dbReference>
<dbReference type="PANTHER" id="PTHR22748">
    <property type="entry name" value="AP ENDONUCLEASE"/>
    <property type="match status" value="1"/>
</dbReference>
<feature type="domain" description="Endonuclease/exonuclease/phosphatase" evidence="8">
    <location>
        <begin position="192"/>
        <end position="399"/>
    </location>
</feature>
<dbReference type="PANTHER" id="PTHR22748:SF6">
    <property type="entry name" value="DNA-(APURINIC OR APYRIMIDINIC SITE) ENDONUCLEASE"/>
    <property type="match status" value="1"/>
</dbReference>
<dbReference type="Proteomes" id="UP000807342">
    <property type="component" value="Unassembled WGS sequence"/>
</dbReference>
<keyword evidence="4 5" id="KW-0460">Magnesium</keyword>
<dbReference type="Gene3D" id="3.60.10.10">
    <property type="entry name" value="Endonuclease/exonuclease/phosphatase"/>
    <property type="match status" value="1"/>
</dbReference>
<dbReference type="GO" id="GO:0003906">
    <property type="term" value="F:DNA-(apurinic or apyrimidinic site) endonuclease activity"/>
    <property type="evidence" value="ECO:0007669"/>
    <property type="project" value="TreeGrafter"/>
</dbReference>
<dbReference type="GO" id="GO:0006284">
    <property type="term" value="P:base-excision repair"/>
    <property type="evidence" value="ECO:0007669"/>
    <property type="project" value="TreeGrafter"/>
</dbReference>
<keyword evidence="10" id="KW-1185">Reference proteome</keyword>
<dbReference type="GO" id="GO:0008311">
    <property type="term" value="F:double-stranded DNA 3'-5' DNA exonuclease activity"/>
    <property type="evidence" value="ECO:0007669"/>
    <property type="project" value="TreeGrafter"/>
</dbReference>
<dbReference type="EMBL" id="MU152028">
    <property type="protein sequence ID" value="KAF9441165.1"/>
    <property type="molecule type" value="Genomic_DNA"/>
</dbReference>
<feature type="binding site" evidence="5">
    <location>
        <position position="334"/>
    </location>
    <ligand>
        <name>Mg(2+)</name>
        <dbReference type="ChEBI" id="CHEBI:18420"/>
        <label>1</label>
    </ligand>
</feature>
<dbReference type="AlphaFoldDB" id="A0A9P5WZG1"/>
<evidence type="ECO:0000256" key="1">
    <source>
        <dbReference type="ARBA" id="ARBA00007092"/>
    </source>
</evidence>
<evidence type="ECO:0000256" key="7">
    <source>
        <dbReference type="SAM" id="MobiDB-lite"/>
    </source>
</evidence>
<sequence>MDTSRSTTPLTGSAEGGSVSDSSHLEVTSPNNLRTQSAYEWNNPTRPTRLRDSSLVRFIIFNTGEYDEKVVMEELRTVLDQGTFAAITKVKRIVRPGSLPRTDIWVEESAAQGMSRSIREATRDRTPQLLRGLRAHLDRAKRADLRFMSTRPVGKWRVARYVPWRDRAIQVDFDARKQAAVTKLKVEQCRVASWNINGFHSKTHAILDLVGNENIAVLCLQETLVARHNHPLRIGGYVTYEVPKEEGFRGQAVLVDSRLHSYRIPHEGMRDVLHVKVSGFKDNEMAFHIVGCYFPSGAGRRAERSESWDRLEAIARKIFESDPKANVVCCGDLNDPVTRVQSRCETGALQYLKPASDALTRFPRRGKRSALDHFVCSANAVRKCVHRPTVLRDYKASDHRPIVARLRKVRVPKVELPKAGSRPVWNTSMVRLRSKSLAHHNMWSSLPVEEITDPATLDEAVRSFESTADAVETGLEIRRPQAAFMREQLPKSLQKKLKRYKSSEAALDQVKQDAQHVAVPRATWEAVELEYRRTRKDFRNALKFWKRSRGAKKYARLSEDLLNGDLKSAWSTLNSNINRSGKTAAVPSVIAKDGSRQTSEEGVSKAFMEHYRALAQDDPNDLRHDEEYW</sequence>
<comment type="caution">
    <text evidence="9">The sequence shown here is derived from an EMBL/GenBank/DDBJ whole genome shotgun (WGS) entry which is preliminary data.</text>
</comment>
<dbReference type="GO" id="GO:0008081">
    <property type="term" value="F:phosphoric diester hydrolase activity"/>
    <property type="evidence" value="ECO:0007669"/>
    <property type="project" value="TreeGrafter"/>
</dbReference>
<gene>
    <name evidence="9" type="ORF">P691DRAFT_684792</name>
</gene>